<sequence>MRLYALKEAPARLMAVIAMAISLGACGFQLRGAPPVSSALEPLDLDCQEPVPASLCLSVREQLELGGVELASGDKANYRLRIRDFQRDRRASAVTAQAAAAEYTLRHSVNLELISRDGVPIIASTRLTTSESYRYDETNVLAKQREEENLQRQLSDRLAQQIIFRLAPITPERLQEIQDNQPKNSAQGDATNTQSVEPSATPAVTPATPQ</sequence>
<feature type="compositionally biased region" description="Polar residues" evidence="7">
    <location>
        <begin position="177"/>
        <end position="198"/>
    </location>
</feature>
<dbReference type="Pfam" id="PF04390">
    <property type="entry name" value="LptE"/>
    <property type="match status" value="1"/>
</dbReference>
<comment type="similarity">
    <text evidence="6">Belongs to the LptE lipoprotein family.</text>
</comment>
<proteinExistence type="inferred from homology"/>
<dbReference type="EMBL" id="DRGY01000059">
    <property type="protein sequence ID" value="HEA52250.1"/>
    <property type="molecule type" value="Genomic_DNA"/>
</dbReference>
<gene>
    <name evidence="6" type="primary">lptE</name>
    <name evidence="8" type="ORF">ENI00_08010</name>
</gene>
<reference evidence="8" key="1">
    <citation type="journal article" date="2020" name="mSystems">
        <title>Genome- and Community-Level Interaction Insights into Carbon Utilization and Element Cycling Functions of Hydrothermarchaeota in Hydrothermal Sediment.</title>
        <authorList>
            <person name="Zhou Z."/>
            <person name="Liu Y."/>
            <person name="Xu W."/>
            <person name="Pan J."/>
            <person name="Luo Z.H."/>
            <person name="Li M."/>
        </authorList>
    </citation>
    <scope>NUCLEOTIDE SEQUENCE [LARGE SCALE GENOMIC DNA]</scope>
    <source>
        <strain evidence="8">HyVt-357</strain>
    </source>
</reference>
<accession>A0A831R317</accession>
<dbReference type="GO" id="GO:0043165">
    <property type="term" value="P:Gram-negative-bacterium-type cell outer membrane assembly"/>
    <property type="evidence" value="ECO:0007669"/>
    <property type="project" value="UniProtKB-UniRule"/>
</dbReference>
<keyword evidence="2 6" id="KW-0472">Membrane</keyword>
<evidence type="ECO:0000256" key="3">
    <source>
        <dbReference type="ARBA" id="ARBA00023139"/>
    </source>
</evidence>
<comment type="function">
    <text evidence="6">Together with LptD, is involved in the assembly of lipopolysaccharide (LPS) at the surface of the outer membrane. Required for the proper assembly of LptD. Binds LPS and may serve as the LPS recognition site at the outer membrane.</text>
</comment>
<dbReference type="PANTHER" id="PTHR38098">
    <property type="entry name" value="LPS-ASSEMBLY LIPOPROTEIN LPTE"/>
    <property type="match status" value="1"/>
</dbReference>
<dbReference type="Proteomes" id="UP000885748">
    <property type="component" value="Unassembled WGS sequence"/>
</dbReference>
<dbReference type="AlphaFoldDB" id="A0A831R317"/>
<comment type="subunit">
    <text evidence="6">Component of the lipopolysaccharide transport and assembly complex. Interacts with LptD.</text>
</comment>
<dbReference type="RefSeq" id="WP_304101129.1">
    <property type="nucleotide sequence ID" value="NZ_DRGY01000059.1"/>
</dbReference>
<feature type="region of interest" description="Disordered" evidence="7">
    <location>
        <begin position="175"/>
        <end position="210"/>
    </location>
</feature>
<protein>
    <recommendedName>
        <fullName evidence="6">LPS-assembly lipoprotein LptE</fullName>
    </recommendedName>
</protein>
<dbReference type="GO" id="GO:1990351">
    <property type="term" value="C:transporter complex"/>
    <property type="evidence" value="ECO:0007669"/>
    <property type="project" value="TreeGrafter"/>
</dbReference>
<evidence type="ECO:0000256" key="1">
    <source>
        <dbReference type="ARBA" id="ARBA00022729"/>
    </source>
</evidence>
<keyword evidence="5 6" id="KW-0449">Lipoprotein</keyword>
<evidence type="ECO:0000256" key="6">
    <source>
        <dbReference type="HAMAP-Rule" id="MF_01186"/>
    </source>
</evidence>
<evidence type="ECO:0000256" key="7">
    <source>
        <dbReference type="SAM" id="MobiDB-lite"/>
    </source>
</evidence>
<dbReference type="GO" id="GO:0001530">
    <property type="term" value="F:lipopolysaccharide binding"/>
    <property type="evidence" value="ECO:0007669"/>
    <property type="project" value="TreeGrafter"/>
</dbReference>
<dbReference type="GO" id="GO:0015920">
    <property type="term" value="P:lipopolysaccharide transport"/>
    <property type="evidence" value="ECO:0007669"/>
    <property type="project" value="TreeGrafter"/>
</dbReference>
<comment type="caution">
    <text evidence="8">The sequence shown here is derived from an EMBL/GenBank/DDBJ whole genome shotgun (WGS) entry which is preliminary data.</text>
</comment>
<keyword evidence="1 6" id="KW-0732">Signal</keyword>
<dbReference type="InterPro" id="IPR007485">
    <property type="entry name" value="LPS_assembly_LptE"/>
</dbReference>
<feature type="compositionally biased region" description="Low complexity" evidence="7">
    <location>
        <begin position="200"/>
        <end position="210"/>
    </location>
</feature>
<evidence type="ECO:0000256" key="2">
    <source>
        <dbReference type="ARBA" id="ARBA00023136"/>
    </source>
</evidence>
<dbReference type="GO" id="GO:0009279">
    <property type="term" value="C:cell outer membrane"/>
    <property type="evidence" value="ECO:0007669"/>
    <property type="project" value="UniProtKB-SubCell"/>
</dbReference>
<name>A0A831R317_9GAMM</name>
<dbReference type="PANTHER" id="PTHR38098:SF1">
    <property type="entry name" value="LPS-ASSEMBLY LIPOPROTEIN LPTE"/>
    <property type="match status" value="1"/>
</dbReference>
<keyword evidence="4 6" id="KW-0998">Cell outer membrane</keyword>
<evidence type="ECO:0000256" key="4">
    <source>
        <dbReference type="ARBA" id="ARBA00023237"/>
    </source>
</evidence>
<organism evidence="8">
    <name type="scientific">Marinobacter antarcticus</name>
    <dbReference type="NCBI Taxonomy" id="564117"/>
    <lineage>
        <taxon>Bacteria</taxon>
        <taxon>Pseudomonadati</taxon>
        <taxon>Pseudomonadota</taxon>
        <taxon>Gammaproteobacteria</taxon>
        <taxon>Pseudomonadales</taxon>
        <taxon>Marinobacteraceae</taxon>
        <taxon>Marinobacter</taxon>
    </lineage>
</organism>
<keyword evidence="3 6" id="KW-0564">Palmitate</keyword>
<comment type="subcellular location">
    <subcellularLocation>
        <location evidence="6">Cell outer membrane</location>
        <topology evidence="6">Lipid-anchor</topology>
    </subcellularLocation>
</comment>
<dbReference type="PROSITE" id="PS51257">
    <property type="entry name" value="PROKAR_LIPOPROTEIN"/>
    <property type="match status" value="1"/>
</dbReference>
<evidence type="ECO:0000256" key="5">
    <source>
        <dbReference type="ARBA" id="ARBA00023288"/>
    </source>
</evidence>
<dbReference type="HAMAP" id="MF_01186">
    <property type="entry name" value="LPS_assembly_LptE"/>
    <property type="match status" value="1"/>
</dbReference>
<dbReference type="Gene3D" id="3.30.160.150">
    <property type="entry name" value="Lipoprotein like domain"/>
    <property type="match status" value="1"/>
</dbReference>
<evidence type="ECO:0000313" key="8">
    <source>
        <dbReference type="EMBL" id="HEA52250.1"/>
    </source>
</evidence>